<comment type="caution">
    <text evidence="2">The sequence shown here is derived from an EMBL/GenBank/DDBJ whole genome shotgun (WGS) entry which is preliminary data.</text>
</comment>
<keyword evidence="1" id="KW-0732">Signal</keyword>
<name>A0ABR6ETP1_9SPHI</name>
<gene>
    <name evidence="2" type="ORF">GM920_06870</name>
</gene>
<dbReference type="Proteomes" id="UP000636110">
    <property type="component" value="Unassembled WGS sequence"/>
</dbReference>
<evidence type="ECO:0000256" key="1">
    <source>
        <dbReference type="SAM" id="SignalP"/>
    </source>
</evidence>
<accession>A0ABR6ETP1</accession>
<dbReference type="RefSeq" id="WP_182954790.1">
    <property type="nucleotide sequence ID" value="NZ_WNXC01000001.1"/>
</dbReference>
<dbReference type="EMBL" id="WNXC01000001">
    <property type="protein sequence ID" value="MBB2148630.1"/>
    <property type="molecule type" value="Genomic_DNA"/>
</dbReference>
<evidence type="ECO:0000313" key="3">
    <source>
        <dbReference type="Proteomes" id="UP000636110"/>
    </source>
</evidence>
<proteinExistence type="predicted"/>
<reference evidence="2 3" key="1">
    <citation type="submission" date="2019-11" db="EMBL/GenBank/DDBJ databases">
        <title>Description of Pedobacter sp. LMG 31462T.</title>
        <authorList>
            <person name="Carlier A."/>
            <person name="Qi S."/>
            <person name="Vandamme P."/>
        </authorList>
    </citation>
    <scope>NUCLEOTIDE SEQUENCE [LARGE SCALE GENOMIC DNA]</scope>
    <source>
        <strain evidence="2 3">LMG 31462</strain>
    </source>
</reference>
<sequence length="130" mass="14635">MKKVLVFLFAFLVCHQLIAQVKITHLHQRAVAVFDSVMVAQTGFDCLQYKNKLLSDAYKYNNYHGGPIFMGSVVTEKVPAVTVNGEFLMHMTPENIFKYKRLISFKYYPKGKSPLAAGVTDLGLLAFIAE</sequence>
<keyword evidence="3" id="KW-1185">Reference proteome</keyword>
<feature type="signal peptide" evidence="1">
    <location>
        <begin position="1"/>
        <end position="19"/>
    </location>
</feature>
<organism evidence="2 3">
    <name type="scientific">Pedobacter gandavensis</name>
    <dbReference type="NCBI Taxonomy" id="2679963"/>
    <lineage>
        <taxon>Bacteria</taxon>
        <taxon>Pseudomonadati</taxon>
        <taxon>Bacteroidota</taxon>
        <taxon>Sphingobacteriia</taxon>
        <taxon>Sphingobacteriales</taxon>
        <taxon>Sphingobacteriaceae</taxon>
        <taxon>Pedobacter</taxon>
    </lineage>
</organism>
<evidence type="ECO:0008006" key="4">
    <source>
        <dbReference type="Google" id="ProtNLM"/>
    </source>
</evidence>
<protein>
    <recommendedName>
        <fullName evidence="4">GLPGLI family protein</fullName>
    </recommendedName>
</protein>
<evidence type="ECO:0000313" key="2">
    <source>
        <dbReference type="EMBL" id="MBB2148630.1"/>
    </source>
</evidence>
<feature type="chain" id="PRO_5045242356" description="GLPGLI family protein" evidence="1">
    <location>
        <begin position="20"/>
        <end position="130"/>
    </location>
</feature>